<gene>
    <name evidence="1" type="ORF">K8F61_12990</name>
</gene>
<protein>
    <submittedName>
        <fullName evidence="1">Asp23/Gls24 family envelope stress response protein</fullName>
    </submittedName>
</protein>
<organism evidence="1 2">
    <name type="scientific">Microbacterium resistens</name>
    <dbReference type="NCBI Taxonomy" id="156977"/>
    <lineage>
        <taxon>Bacteria</taxon>
        <taxon>Bacillati</taxon>
        <taxon>Actinomycetota</taxon>
        <taxon>Actinomycetes</taxon>
        <taxon>Micrococcales</taxon>
        <taxon>Microbacteriaceae</taxon>
        <taxon>Microbacterium</taxon>
    </lineage>
</organism>
<evidence type="ECO:0000313" key="1">
    <source>
        <dbReference type="EMBL" id="UGS28567.1"/>
    </source>
</evidence>
<accession>A0ABY3S0L6</accession>
<keyword evidence="2" id="KW-1185">Reference proteome</keyword>
<proteinExistence type="predicted"/>
<sequence length="204" mass="22322">MTIDDDRSGRRGIALDPADLDGHTFEELVDYIESGRTPRDDAIESSAGCRLALDALERLHTLGADLLEADTAQEPPVDENWIQQVMSGIGREIRAGRRIPLDAEEDADLAITEGAVRGLIRDAERAVPAALIGRCRLEGDVTRPGEPIRVAVDVSVRYGHPITTTAGLLRAEIARRLEEHTDLVIADIDVTVHDVRWEPGEGHE</sequence>
<dbReference type="Proteomes" id="UP001199642">
    <property type="component" value="Chromosome"/>
</dbReference>
<reference evidence="1 2" key="1">
    <citation type="submission" date="2023-01" db="EMBL/GenBank/DDBJ databases">
        <title>Characterization of estradiol degrading bacteria Microbacterium sp. MZT7 and reveal degrading genes through genome analysis.</title>
        <authorList>
            <person name="Hao P."/>
            <person name="Gao Y."/>
        </authorList>
    </citation>
    <scope>NUCLEOTIDE SEQUENCE [LARGE SCALE GENOMIC DNA]</scope>
    <source>
        <strain evidence="1 2">MZT7</strain>
    </source>
</reference>
<dbReference type="EMBL" id="CP082781">
    <property type="protein sequence ID" value="UGS28567.1"/>
    <property type="molecule type" value="Genomic_DNA"/>
</dbReference>
<evidence type="ECO:0000313" key="2">
    <source>
        <dbReference type="Proteomes" id="UP001199642"/>
    </source>
</evidence>
<name>A0ABY3S0L6_9MICO</name>